<dbReference type="EMBL" id="SMKP01000065">
    <property type="protein sequence ID" value="TDD18859.1"/>
    <property type="molecule type" value="Genomic_DNA"/>
</dbReference>
<dbReference type="Pfam" id="PF13458">
    <property type="entry name" value="Peripla_BP_6"/>
    <property type="match status" value="1"/>
</dbReference>
<protein>
    <recommendedName>
        <fullName evidence="3">Leucine-binding protein domain-containing protein</fullName>
    </recommendedName>
</protein>
<evidence type="ECO:0000313" key="5">
    <source>
        <dbReference type="Proteomes" id="UP000294543"/>
    </source>
</evidence>
<accession>A0A4R4WIH2</accession>
<name>A0A4R4WIH2_9ACTN</name>
<sequence>MAPALHAEEMRSQIAGLRLGVPLSLSGRYARFGEQARLGLEIWQAAEDGAEVVVEDDRSDPEVLERVLRGLAVRCDLLLGPYSTHLMRRAGRVAADLNRLVWNHGGAGDDVQAAYPGHLVSILAPASAYAEPFVRRLAEDGERDRLWVVPGKGSFGRQVAAGAEWAAHERGIPVTVARPGDALPVGGSWNLLCCGSFEEDVEVVRRGAGARAICAVAAGVRAFGEAVGDPHGIYGVGQWFPDGGGEAAVGMPERDFVAAYRERAGTVPDYPAVQAVAAAVVATHCATLTGSTGRAEHAERAGRAGRAALWAAATALETTTLFGAFRVDPGSGAQIGHRAALTRWP</sequence>
<dbReference type="SUPFAM" id="SSF53822">
    <property type="entry name" value="Periplasmic binding protein-like I"/>
    <property type="match status" value="1"/>
</dbReference>
<evidence type="ECO:0000256" key="1">
    <source>
        <dbReference type="ARBA" id="ARBA00010062"/>
    </source>
</evidence>
<organism evidence="4 5">
    <name type="scientific">Nonomuraea diastatica</name>
    <dbReference type="NCBI Taxonomy" id="1848329"/>
    <lineage>
        <taxon>Bacteria</taxon>
        <taxon>Bacillati</taxon>
        <taxon>Actinomycetota</taxon>
        <taxon>Actinomycetes</taxon>
        <taxon>Streptosporangiales</taxon>
        <taxon>Streptosporangiaceae</taxon>
        <taxon>Nonomuraea</taxon>
    </lineage>
</organism>
<evidence type="ECO:0000256" key="2">
    <source>
        <dbReference type="ARBA" id="ARBA00022729"/>
    </source>
</evidence>
<gene>
    <name evidence="4" type="ORF">E1294_22905</name>
</gene>
<dbReference type="Gene3D" id="3.40.50.2300">
    <property type="match status" value="2"/>
</dbReference>
<comment type="caution">
    <text evidence="4">The sequence shown here is derived from an EMBL/GenBank/DDBJ whole genome shotgun (WGS) entry which is preliminary data.</text>
</comment>
<dbReference type="OrthoDB" id="3205221at2"/>
<evidence type="ECO:0000259" key="3">
    <source>
        <dbReference type="Pfam" id="PF13458"/>
    </source>
</evidence>
<reference evidence="4 5" key="1">
    <citation type="submission" date="2019-03" db="EMBL/GenBank/DDBJ databases">
        <title>Draft genome sequences of novel Actinobacteria.</title>
        <authorList>
            <person name="Sahin N."/>
            <person name="Ay H."/>
            <person name="Saygin H."/>
        </authorList>
    </citation>
    <scope>NUCLEOTIDE SEQUENCE [LARGE SCALE GENOMIC DNA]</scope>
    <source>
        <strain evidence="4 5">KC712</strain>
    </source>
</reference>
<keyword evidence="5" id="KW-1185">Reference proteome</keyword>
<dbReference type="AlphaFoldDB" id="A0A4R4WIH2"/>
<feature type="domain" description="Leucine-binding protein" evidence="3">
    <location>
        <begin position="17"/>
        <end position="175"/>
    </location>
</feature>
<dbReference type="Proteomes" id="UP000294543">
    <property type="component" value="Unassembled WGS sequence"/>
</dbReference>
<evidence type="ECO:0000313" key="4">
    <source>
        <dbReference type="EMBL" id="TDD18859.1"/>
    </source>
</evidence>
<comment type="similarity">
    <text evidence="1">Belongs to the leucine-binding protein family.</text>
</comment>
<proteinExistence type="inferred from homology"/>
<keyword evidence="2" id="KW-0732">Signal</keyword>
<dbReference type="InterPro" id="IPR028081">
    <property type="entry name" value="Leu-bd"/>
</dbReference>
<dbReference type="InterPro" id="IPR028082">
    <property type="entry name" value="Peripla_BP_I"/>
</dbReference>